<keyword evidence="1" id="KW-0808">Transferase</keyword>
<dbReference type="CDD" id="cd04301">
    <property type="entry name" value="NAT_SF"/>
    <property type="match status" value="1"/>
</dbReference>
<protein>
    <submittedName>
        <fullName evidence="4">N-acetyltransferase family protein</fullName>
    </submittedName>
</protein>
<dbReference type="PANTHER" id="PTHR43072:SF23">
    <property type="entry name" value="UPF0039 PROTEIN C11D3.02C"/>
    <property type="match status" value="1"/>
</dbReference>
<evidence type="ECO:0000259" key="3">
    <source>
        <dbReference type="PROSITE" id="PS51186"/>
    </source>
</evidence>
<sequence length="174" mass="19679">MTIRLATESDLPTIVNIYNASIPERMATADLTPVSVASRRDWFLAHNPQKYPIFVKVKHDLVIGWLSFQAFYGRPAFHPTAEVSIYVVAEAQHQGIGQELLAYGISQSPQLGLKTLLGFIFGHNQASLRLFEKFGFERWGHLPQVAELDGVERDVVILGKRLEAADRRWAAHRR</sequence>
<dbReference type="Gene3D" id="3.40.630.30">
    <property type="match status" value="1"/>
</dbReference>
<dbReference type="EMBL" id="CP159837">
    <property type="protein sequence ID" value="XCM39461.1"/>
    <property type="molecule type" value="Genomic_DNA"/>
</dbReference>
<evidence type="ECO:0000256" key="1">
    <source>
        <dbReference type="ARBA" id="ARBA00022679"/>
    </source>
</evidence>
<feature type="domain" description="N-acetyltransferase" evidence="3">
    <location>
        <begin position="1"/>
        <end position="163"/>
    </location>
</feature>
<dbReference type="PROSITE" id="PS51186">
    <property type="entry name" value="GNAT"/>
    <property type="match status" value="1"/>
</dbReference>
<evidence type="ECO:0000313" key="4">
    <source>
        <dbReference type="EMBL" id="XCM39461.1"/>
    </source>
</evidence>
<name>A0AAU8JL21_9CYAN</name>
<dbReference type="PANTHER" id="PTHR43072">
    <property type="entry name" value="N-ACETYLTRANSFERASE"/>
    <property type="match status" value="1"/>
</dbReference>
<reference evidence="4" key="1">
    <citation type="submission" date="2024-07" db="EMBL/GenBank/DDBJ databases">
        <authorList>
            <person name="Kim Y.J."/>
            <person name="Jeong J.Y."/>
        </authorList>
    </citation>
    <scope>NUCLEOTIDE SEQUENCE</scope>
    <source>
        <strain evidence="4">GIHE-MW2</strain>
    </source>
</reference>
<keyword evidence="2" id="KW-0012">Acyltransferase</keyword>
<accession>A0AAU8JL21</accession>
<dbReference type="RefSeq" id="WP_054469784.1">
    <property type="nucleotide sequence ID" value="NZ_CP159837.1"/>
</dbReference>
<dbReference type="GO" id="GO:0016747">
    <property type="term" value="F:acyltransferase activity, transferring groups other than amino-acyl groups"/>
    <property type="evidence" value="ECO:0007669"/>
    <property type="project" value="InterPro"/>
</dbReference>
<dbReference type="Pfam" id="PF00583">
    <property type="entry name" value="Acetyltransf_1"/>
    <property type="match status" value="1"/>
</dbReference>
<dbReference type="InterPro" id="IPR016181">
    <property type="entry name" value="Acyl_CoA_acyltransferase"/>
</dbReference>
<proteinExistence type="predicted"/>
<evidence type="ECO:0000256" key="2">
    <source>
        <dbReference type="ARBA" id="ARBA00023315"/>
    </source>
</evidence>
<organism evidence="4">
    <name type="scientific">Planktothricoides raciborskii GIHE-MW2</name>
    <dbReference type="NCBI Taxonomy" id="2792601"/>
    <lineage>
        <taxon>Bacteria</taxon>
        <taxon>Bacillati</taxon>
        <taxon>Cyanobacteriota</taxon>
        <taxon>Cyanophyceae</taxon>
        <taxon>Oscillatoriophycideae</taxon>
        <taxon>Oscillatoriales</taxon>
        <taxon>Oscillatoriaceae</taxon>
        <taxon>Planktothricoides</taxon>
    </lineage>
</organism>
<dbReference type="AlphaFoldDB" id="A0AAU8JL21"/>
<dbReference type="InterPro" id="IPR000182">
    <property type="entry name" value="GNAT_dom"/>
</dbReference>
<gene>
    <name evidence="4" type="ORF">ABWT76_002393</name>
</gene>
<dbReference type="SUPFAM" id="SSF55729">
    <property type="entry name" value="Acyl-CoA N-acyltransferases (Nat)"/>
    <property type="match status" value="1"/>
</dbReference>